<gene>
    <name evidence="2" type="ORF">PW52_04220</name>
</gene>
<dbReference type="EMBL" id="JTDW01000002">
    <property type="protein sequence ID" value="KJD36843.1"/>
    <property type="molecule type" value="Genomic_DNA"/>
</dbReference>
<evidence type="ECO:0000313" key="3">
    <source>
        <dbReference type="Proteomes" id="UP000032578"/>
    </source>
</evidence>
<feature type="signal peptide" evidence="1">
    <location>
        <begin position="1"/>
        <end position="25"/>
    </location>
</feature>
<proteinExistence type="predicted"/>
<sequence>MLRTFFSLKIIAVLSLTLSLHNLEAQTIHVLTYIENNTAVFETEVFQLYSNKLKNQSEAIKNQLQISHLKAKYADHSGFSSSFFNLVKSEKKENIFKAEKEIHFKLDYIIDETGENVLACAICFPKEQVFLSASEIQAVLEEAMLHRFTYINKPKGISNFYFTVTYSYNTLL</sequence>
<comment type="caution">
    <text evidence="2">The sequence shown here is derived from an EMBL/GenBank/DDBJ whole genome shotgun (WGS) entry which is preliminary data.</text>
</comment>
<evidence type="ECO:0008006" key="4">
    <source>
        <dbReference type="Google" id="ProtNLM"/>
    </source>
</evidence>
<dbReference type="AlphaFoldDB" id="A0A0D7WDS3"/>
<reference evidence="2 3" key="1">
    <citation type="submission" date="2014-11" db="EMBL/GenBank/DDBJ databases">
        <title>Tamlana sedimentorum sp. nov., isolated from shallow sand sediments of the Sea of Japan.</title>
        <authorList>
            <person name="Romanenko L.A."/>
        </authorList>
    </citation>
    <scope>NUCLEOTIDE SEQUENCE [LARGE SCALE GENOMIC DNA]</scope>
    <source>
        <strain evidence="2 3">JCM 19808</strain>
    </source>
</reference>
<feature type="chain" id="PRO_5002325693" description="TonB C-terminal domain-containing protein" evidence="1">
    <location>
        <begin position="26"/>
        <end position="172"/>
    </location>
</feature>
<protein>
    <recommendedName>
        <fullName evidence="4">TonB C-terminal domain-containing protein</fullName>
    </recommendedName>
</protein>
<dbReference type="PATRIC" id="fig|1435349.4.peg.1550"/>
<dbReference type="Proteomes" id="UP000032578">
    <property type="component" value="Unassembled WGS sequence"/>
</dbReference>
<keyword evidence="3" id="KW-1185">Reference proteome</keyword>
<evidence type="ECO:0000313" key="2">
    <source>
        <dbReference type="EMBL" id="KJD36843.1"/>
    </source>
</evidence>
<evidence type="ECO:0000256" key="1">
    <source>
        <dbReference type="SAM" id="SignalP"/>
    </source>
</evidence>
<accession>A0A0D7WDS3</accession>
<keyword evidence="1" id="KW-0732">Signal</keyword>
<dbReference type="STRING" id="1435349.PW52_04220"/>
<organism evidence="2 3">
    <name type="scientific">Neotamlana sedimentorum</name>
    <dbReference type="NCBI Taxonomy" id="1435349"/>
    <lineage>
        <taxon>Bacteria</taxon>
        <taxon>Pseudomonadati</taxon>
        <taxon>Bacteroidota</taxon>
        <taxon>Flavobacteriia</taxon>
        <taxon>Flavobacteriales</taxon>
        <taxon>Flavobacteriaceae</taxon>
        <taxon>Neotamlana</taxon>
    </lineage>
</organism>
<name>A0A0D7WDS3_9FLAO</name>